<dbReference type="InterPro" id="IPR031311">
    <property type="entry name" value="CHIT_BIND_RR_consensus"/>
</dbReference>
<dbReference type="InterPro" id="IPR000618">
    <property type="entry name" value="Insect_cuticle"/>
</dbReference>
<reference evidence="3 4" key="1">
    <citation type="submission" date="2022-01" db="EMBL/GenBank/DDBJ databases">
        <title>A chromosomal length assembly of Cordylochernes scorpioides.</title>
        <authorList>
            <person name="Zeh D."/>
            <person name="Zeh J."/>
        </authorList>
    </citation>
    <scope>NUCLEOTIDE SEQUENCE [LARGE SCALE GENOMIC DNA]</scope>
    <source>
        <strain evidence="3">IN4F17</strain>
        <tissue evidence="3">Whole Body</tissue>
    </source>
</reference>
<keyword evidence="1 2" id="KW-0193">Cuticle</keyword>
<gene>
    <name evidence="3" type="ORF">LAZ67_4000829</name>
</gene>
<sequence>MLQWLPILAKVQPHQRVQVTKRGSGTFVLLVLATSIEAYYPGGGVSHSSRKQDDFGNYAFHYDVADPHGASNGRWESGDGYGNKRGAYTIRDLDGRERRVEYIADHHGFRAIVKTNEPGTAASAPAAVFLVLATSIEAYYPGGGVSHSSRKQDDFGNYAFHYDVADPHGASNGRWESGDGYGNKRGAYTIRDLDGRERRVEYIADHHGFRAIVKTNEPGTAASAPAAVVVASPYLGPTIHPRPAYVRRPWHGGHYGGHY</sequence>
<evidence type="ECO:0000313" key="3">
    <source>
        <dbReference type="EMBL" id="UYV66215.1"/>
    </source>
</evidence>
<evidence type="ECO:0000256" key="1">
    <source>
        <dbReference type="ARBA" id="ARBA00022460"/>
    </source>
</evidence>
<dbReference type="Proteomes" id="UP001235939">
    <property type="component" value="Chromosome 04"/>
</dbReference>
<dbReference type="PROSITE" id="PS51155">
    <property type="entry name" value="CHIT_BIND_RR_2"/>
    <property type="match status" value="2"/>
</dbReference>
<dbReference type="PANTHER" id="PTHR10380:SF173">
    <property type="entry name" value="CUTICULAR PROTEIN 47EF, ISOFORM C-RELATED"/>
    <property type="match status" value="1"/>
</dbReference>
<organism evidence="3 4">
    <name type="scientific">Cordylochernes scorpioides</name>
    <dbReference type="NCBI Taxonomy" id="51811"/>
    <lineage>
        <taxon>Eukaryota</taxon>
        <taxon>Metazoa</taxon>
        <taxon>Ecdysozoa</taxon>
        <taxon>Arthropoda</taxon>
        <taxon>Chelicerata</taxon>
        <taxon>Arachnida</taxon>
        <taxon>Pseudoscorpiones</taxon>
        <taxon>Cheliferoidea</taxon>
        <taxon>Chernetidae</taxon>
        <taxon>Cordylochernes</taxon>
    </lineage>
</organism>
<dbReference type="PROSITE" id="PS00233">
    <property type="entry name" value="CHIT_BIND_RR_1"/>
    <property type="match status" value="2"/>
</dbReference>
<proteinExistence type="predicted"/>
<dbReference type="InterPro" id="IPR050468">
    <property type="entry name" value="Cuticle_Struct_Prot"/>
</dbReference>
<dbReference type="Pfam" id="PF00379">
    <property type="entry name" value="Chitin_bind_4"/>
    <property type="match status" value="2"/>
</dbReference>
<evidence type="ECO:0000256" key="2">
    <source>
        <dbReference type="PROSITE-ProRule" id="PRU00497"/>
    </source>
</evidence>
<dbReference type="PANTHER" id="PTHR10380">
    <property type="entry name" value="CUTICLE PROTEIN"/>
    <property type="match status" value="1"/>
</dbReference>
<protein>
    <submittedName>
        <fullName evidence="3">Uncharacterized protein</fullName>
    </submittedName>
</protein>
<name>A0ABY6KEY5_9ARAC</name>
<dbReference type="PRINTS" id="PR00947">
    <property type="entry name" value="CUTICLE"/>
</dbReference>
<keyword evidence="4" id="KW-1185">Reference proteome</keyword>
<accession>A0ABY6KEY5</accession>
<dbReference type="EMBL" id="CP092866">
    <property type="protein sequence ID" value="UYV66215.1"/>
    <property type="molecule type" value="Genomic_DNA"/>
</dbReference>
<evidence type="ECO:0000313" key="4">
    <source>
        <dbReference type="Proteomes" id="UP001235939"/>
    </source>
</evidence>